<reference evidence="2" key="1">
    <citation type="submission" date="2016-10" db="EMBL/GenBank/DDBJ databases">
        <title>Sequence of Gallionella enrichment culture.</title>
        <authorList>
            <person name="Poehlein A."/>
            <person name="Muehling M."/>
            <person name="Daniel R."/>
        </authorList>
    </citation>
    <scope>NUCLEOTIDE SEQUENCE</scope>
</reference>
<dbReference type="EMBL" id="MLJW01000039">
    <property type="protein sequence ID" value="OIR07188.1"/>
    <property type="molecule type" value="Genomic_DNA"/>
</dbReference>
<sequence length="34" mass="3414">MTTAASASSSQVRRLTMGGRAGSGRERTSLGSDA</sequence>
<evidence type="ECO:0000313" key="2">
    <source>
        <dbReference type="EMBL" id="OIR07188.1"/>
    </source>
</evidence>
<protein>
    <submittedName>
        <fullName evidence="2">Uncharacterized protein</fullName>
    </submittedName>
</protein>
<accession>A0A1J5T013</accession>
<proteinExistence type="predicted"/>
<gene>
    <name evidence="2" type="ORF">GALL_107770</name>
</gene>
<name>A0A1J5T013_9ZZZZ</name>
<comment type="caution">
    <text evidence="2">The sequence shown here is derived from an EMBL/GenBank/DDBJ whole genome shotgun (WGS) entry which is preliminary data.</text>
</comment>
<feature type="region of interest" description="Disordered" evidence="1">
    <location>
        <begin position="1"/>
        <end position="34"/>
    </location>
</feature>
<evidence type="ECO:0000256" key="1">
    <source>
        <dbReference type="SAM" id="MobiDB-lite"/>
    </source>
</evidence>
<feature type="compositionally biased region" description="Polar residues" evidence="1">
    <location>
        <begin position="1"/>
        <end position="13"/>
    </location>
</feature>
<dbReference type="AlphaFoldDB" id="A0A1J5T013"/>
<organism evidence="2">
    <name type="scientific">mine drainage metagenome</name>
    <dbReference type="NCBI Taxonomy" id="410659"/>
    <lineage>
        <taxon>unclassified sequences</taxon>
        <taxon>metagenomes</taxon>
        <taxon>ecological metagenomes</taxon>
    </lineage>
</organism>